<dbReference type="GO" id="GO:0003677">
    <property type="term" value="F:DNA binding"/>
    <property type="evidence" value="ECO:0007669"/>
    <property type="project" value="InterPro"/>
</dbReference>
<reference evidence="2" key="1">
    <citation type="submission" date="2019-08" db="EMBL/GenBank/DDBJ databases">
        <authorList>
            <person name="Kucharzyk K."/>
            <person name="Murdoch R.W."/>
            <person name="Higgins S."/>
            <person name="Loffler F."/>
        </authorList>
    </citation>
    <scope>NUCLEOTIDE SEQUENCE</scope>
</reference>
<proteinExistence type="predicted"/>
<dbReference type="EMBL" id="VSSQ01000730">
    <property type="protein sequence ID" value="MPM00425.1"/>
    <property type="molecule type" value="Genomic_DNA"/>
</dbReference>
<comment type="caution">
    <text evidence="2">The sequence shown here is derived from an EMBL/GenBank/DDBJ whole genome shotgun (WGS) entry which is preliminary data.</text>
</comment>
<accession>A0A644W9C0</accession>
<evidence type="ECO:0000259" key="1">
    <source>
        <dbReference type="PROSITE" id="PS50943"/>
    </source>
</evidence>
<name>A0A644W9C0_9ZZZZ</name>
<dbReference type="SUPFAM" id="SSF47413">
    <property type="entry name" value="lambda repressor-like DNA-binding domains"/>
    <property type="match status" value="1"/>
</dbReference>
<dbReference type="InterPro" id="IPR001387">
    <property type="entry name" value="Cro/C1-type_HTH"/>
</dbReference>
<organism evidence="2">
    <name type="scientific">bioreactor metagenome</name>
    <dbReference type="NCBI Taxonomy" id="1076179"/>
    <lineage>
        <taxon>unclassified sequences</taxon>
        <taxon>metagenomes</taxon>
        <taxon>ecological metagenomes</taxon>
    </lineage>
</organism>
<dbReference type="PROSITE" id="PS50943">
    <property type="entry name" value="HTH_CROC1"/>
    <property type="match status" value="1"/>
</dbReference>
<protein>
    <recommendedName>
        <fullName evidence="1">HTH cro/C1-type domain-containing protein</fullName>
    </recommendedName>
</protein>
<dbReference type="CDD" id="cd00093">
    <property type="entry name" value="HTH_XRE"/>
    <property type="match status" value="1"/>
</dbReference>
<feature type="domain" description="HTH cro/C1-type" evidence="1">
    <location>
        <begin position="21"/>
        <end position="63"/>
    </location>
</feature>
<dbReference type="Gene3D" id="1.10.260.40">
    <property type="entry name" value="lambda repressor-like DNA-binding domains"/>
    <property type="match status" value="1"/>
</dbReference>
<sequence length="208" mass="23443">MATIFSERIKLLMSQSGKLGKDVAADLGITTSKMSYYARGVSDPPPELLIKAADYFNTSTDFLLGRTNQVRIQEEASIEKLTPYSAQESVRMSRASNIIHEFSVAESSGISVNEFWSMLDLWLDGAESYLEFVTQYSSDEYPLDAAMNAMESFTDAKDFPARRVGEMVRKLLRDSAAPPELKQRILPRMSFKIVSAKKVYSEHEIEKE</sequence>
<dbReference type="SMART" id="SM00530">
    <property type="entry name" value="HTH_XRE"/>
    <property type="match status" value="1"/>
</dbReference>
<dbReference type="InterPro" id="IPR010982">
    <property type="entry name" value="Lambda_DNA-bd_dom_sf"/>
</dbReference>
<dbReference type="Pfam" id="PF01381">
    <property type="entry name" value="HTH_3"/>
    <property type="match status" value="1"/>
</dbReference>
<gene>
    <name evidence="2" type="ORF">SDC9_46649</name>
</gene>
<evidence type="ECO:0000313" key="2">
    <source>
        <dbReference type="EMBL" id="MPM00425.1"/>
    </source>
</evidence>
<dbReference type="AlphaFoldDB" id="A0A644W9C0"/>